<keyword evidence="2" id="KW-1133">Transmembrane helix</keyword>
<gene>
    <name evidence="3" type="ORF">EV190_101455</name>
</gene>
<keyword evidence="4" id="KW-1185">Reference proteome</keyword>
<evidence type="ECO:0000256" key="2">
    <source>
        <dbReference type="SAM" id="Phobius"/>
    </source>
</evidence>
<reference evidence="3 4" key="1">
    <citation type="submission" date="2019-03" db="EMBL/GenBank/DDBJ databases">
        <title>Genomic Encyclopedia of Type Strains, Phase IV (KMG-IV): sequencing the most valuable type-strain genomes for metagenomic binning, comparative biology and taxonomic classification.</title>
        <authorList>
            <person name="Goeker M."/>
        </authorList>
    </citation>
    <scope>NUCLEOTIDE SEQUENCE [LARGE SCALE GENOMIC DNA]</scope>
    <source>
        <strain evidence="3 4">DSM 46770</strain>
    </source>
</reference>
<feature type="compositionally biased region" description="Basic and acidic residues" evidence="1">
    <location>
        <begin position="205"/>
        <end position="226"/>
    </location>
</feature>
<dbReference type="SUPFAM" id="SSF53822">
    <property type="entry name" value="Periplasmic binding protein-like I"/>
    <property type="match status" value="1"/>
</dbReference>
<keyword evidence="2" id="KW-0812">Transmembrane</keyword>
<evidence type="ECO:0000313" key="4">
    <source>
        <dbReference type="Proteomes" id="UP000295281"/>
    </source>
</evidence>
<proteinExistence type="predicted"/>
<dbReference type="Proteomes" id="UP000295281">
    <property type="component" value="Unassembled WGS sequence"/>
</dbReference>
<evidence type="ECO:0000256" key="1">
    <source>
        <dbReference type="SAM" id="MobiDB-lite"/>
    </source>
</evidence>
<organism evidence="3 4">
    <name type="scientific">Actinorugispora endophytica</name>
    <dbReference type="NCBI Taxonomy" id="1605990"/>
    <lineage>
        <taxon>Bacteria</taxon>
        <taxon>Bacillati</taxon>
        <taxon>Actinomycetota</taxon>
        <taxon>Actinomycetes</taxon>
        <taxon>Streptosporangiales</taxon>
        <taxon>Nocardiopsidaceae</taxon>
        <taxon>Actinorugispora</taxon>
    </lineage>
</organism>
<dbReference type="Gene3D" id="3.40.50.2300">
    <property type="match status" value="2"/>
</dbReference>
<keyword evidence="2" id="KW-0472">Membrane</keyword>
<name>A0A4R6V7C8_9ACTN</name>
<dbReference type="OrthoDB" id="3440574at2"/>
<feature type="transmembrane region" description="Helical" evidence="2">
    <location>
        <begin position="565"/>
        <end position="586"/>
    </location>
</feature>
<dbReference type="AlphaFoldDB" id="A0A4R6V7C8"/>
<protein>
    <submittedName>
        <fullName evidence="3">ABC-type branched-subunit amino acid transport system substrate-binding protein</fullName>
    </submittedName>
</protein>
<accession>A0A4R6V7C8</accession>
<dbReference type="EMBL" id="SNYN01000001">
    <property type="protein sequence ID" value="TDQ55132.1"/>
    <property type="molecule type" value="Genomic_DNA"/>
</dbReference>
<feature type="transmembrane region" description="Helical" evidence="2">
    <location>
        <begin position="320"/>
        <end position="340"/>
    </location>
</feature>
<feature type="transmembrane region" description="Helical" evidence="2">
    <location>
        <begin position="288"/>
        <end position="308"/>
    </location>
</feature>
<feature type="region of interest" description="Disordered" evidence="1">
    <location>
        <begin position="1"/>
        <end position="20"/>
    </location>
</feature>
<evidence type="ECO:0000313" key="3">
    <source>
        <dbReference type="EMBL" id="TDQ55132.1"/>
    </source>
</evidence>
<sequence length="1093" mass="119035">MTEDQRQGSAPPDGSPAYVPEFLDAYDKARRPLGRELVAGRRKAERRIRRRRPWRFLSRGDEAVEQRPLPVLELRAGEEPPGADAGIITGLLLARSANQPVAVLAEAERTDPEKAPNGEGGAAEDLLRTEADVRGLVEEFAKRRTEVADPDWRSPDPLEFPRTESLLALFQVFGTQAESSGRPSGGWLEPREADSGVRSSPEIAEALRSRAAEERSAARRGAGDDGRLRTARSARVWAVRAGQGVLDGVGRLVYQVLYAGLYTVVDRIRGNDGKDGNVPAFDWFDQKVMTPLGFVVNLLLGLFLLLGVQNVPDLETLEQVIAVLVFSFIALLRGLVYLCWSQPWRPYRWLTGQFSLQPETEQSLFPDHRIVAQEVGRAYQAVVYGPSGPGLGKRRRAELGEKAHRLRLLLVNAVLADLEEAYPKRRYRTAFDRPVLIADRTATRWDGVSESPARRIDLVEAIEEVRTTEYAPDPLVVVTVVPGPVGADRPPDAPEDRNGERTLVQEITDWALRRHRGAHLGPSRVLSWDLGPTAGARAALGGRIPDGLRGREARVPSRRRRRQEALRRAVVSLAVLAPLLGAGWAVDHFNGECWRPMVRHQGVWGATTGSGARDCVGFTDGSFPFDPRLESVQDRIREQNDAIDTKKDPYVTVVYFGQMSVRDPDADNSRLAGVQGELAGLALRQEMHNDDAVNQGVPLIRLLLANTGPGWAHGETVAERIGEEMRKDDSIMAAVGFGQSLTTTTATIGALSKFGLPMVSSTATYDDIARIGEERTDFFFPIAPSNTRLARQAAQWGWSGAESADGSLEPSRSAVAVADDSSTESYGVDLAGSFMARFTALGGEAGAEAAEGFPPGVVPYGGEGQPSLQDVVREVCADPPELFYYAGRSADFGGFLNALQQTGRCPGGVRVMGSDDIAQYATDNLTHLGDVSGQTPVYYTPLAATGTWGLTGGNGERPFYANLARLSEELDLPSEIDVTEHQDRVRGPSVAHAAMAYDTLTVVSDSVDRAQRSQFGPERSDEPPSDLLSAIQRTRDLVGVSGTLAFDRPGDGYWFDDKLVQLVQAGPQDTQHVLAACGRITFERWAPGPNCLP</sequence>
<dbReference type="InterPro" id="IPR028082">
    <property type="entry name" value="Peripla_BP_I"/>
</dbReference>
<comment type="caution">
    <text evidence="3">The sequence shown here is derived from an EMBL/GenBank/DDBJ whole genome shotgun (WGS) entry which is preliminary data.</text>
</comment>
<dbReference type="RefSeq" id="WP_133739699.1">
    <property type="nucleotide sequence ID" value="NZ_SNYN01000001.1"/>
</dbReference>
<feature type="region of interest" description="Disordered" evidence="1">
    <location>
        <begin position="177"/>
        <end position="226"/>
    </location>
</feature>